<reference evidence="1" key="1">
    <citation type="submission" date="2023-03" db="EMBL/GenBank/DDBJ databases">
        <title>Massive genome expansion in bonnet fungi (Mycena s.s.) driven by repeated elements and novel gene families across ecological guilds.</title>
        <authorList>
            <consortium name="Lawrence Berkeley National Laboratory"/>
            <person name="Harder C.B."/>
            <person name="Miyauchi S."/>
            <person name="Viragh M."/>
            <person name="Kuo A."/>
            <person name="Thoen E."/>
            <person name="Andreopoulos B."/>
            <person name="Lu D."/>
            <person name="Skrede I."/>
            <person name="Drula E."/>
            <person name="Henrissat B."/>
            <person name="Morin E."/>
            <person name="Kohler A."/>
            <person name="Barry K."/>
            <person name="LaButti K."/>
            <person name="Morin E."/>
            <person name="Salamov A."/>
            <person name="Lipzen A."/>
            <person name="Mereny Z."/>
            <person name="Hegedus B."/>
            <person name="Baldrian P."/>
            <person name="Stursova M."/>
            <person name="Weitz H."/>
            <person name="Taylor A."/>
            <person name="Grigoriev I.V."/>
            <person name="Nagy L.G."/>
            <person name="Martin F."/>
            <person name="Kauserud H."/>
        </authorList>
    </citation>
    <scope>NUCLEOTIDE SEQUENCE</scope>
    <source>
        <strain evidence="1">9284</strain>
    </source>
</reference>
<dbReference type="EMBL" id="JARKIF010000012">
    <property type="protein sequence ID" value="KAJ7625869.1"/>
    <property type="molecule type" value="Genomic_DNA"/>
</dbReference>
<dbReference type="AlphaFoldDB" id="A0AAD7BNQ3"/>
<evidence type="ECO:0000313" key="2">
    <source>
        <dbReference type="Proteomes" id="UP001221142"/>
    </source>
</evidence>
<organism evidence="1 2">
    <name type="scientific">Roridomyces roridus</name>
    <dbReference type="NCBI Taxonomy" id="1738132"/>
    <lineage>
        <taxon>Eukaryota</taxon>
        <taxon>Fungi</taxon>
        <taxon>Dikarya</taxon>
        <taxon>Basidiomycota</taxon>
        <taxon>Agaricomycotina</taxon>
        <taxon>Agaricomycetes</taxon>
        <taxon>Agaricomycetidae</taxon>
        <taxon>Agaricales</taxon>
        <taxon>Marasmiineae</taxon>
        <taxon>Mycenaceae</taxon>
        <taxon>Roridomyces</taxon>
    </lineage>
</organism>
<accession>A0AAD7BNQ3</accession>
<name>A0AAD7BNQ3_9AGAR</name>
<keyword evidence="2" id="KW-1185">Reference proteome</keyword>
<proteinExistence type="predicted"/>
<gene>
    <name evidence="1" type="ORF">FB45DRAFT_1084534</name>
</gene>
<protein>
    <submittedName>
        <fullName evidence="1">Uncharacterized protein</fullName>
    </submittedName>
</protein>
<evidence type="ECO:0000313" key="1">
    <source>
        <dbReference type="EMBL" id="KAJ7625869.1"/>
    </source>
</evidence>
<dbReference type="Proteomes" id="UP001221142">
    <property type="component" value="Unassembled WGS sequence"/>
</dbReference>
<comment type="caution">
    <text evidence="1">The sequence shown here is derived from an EMBL/GenBank/DDBJ whole genome shotgun (WGS) entry which is preliminary data.</text>
</comment>
<sequence>MGGTLFACGPDYDRDRESEDFDFDDLVSSYYRGNNFSDVKTVLIRQSSVPRSHTSQIPHCPFVEANLERLAEAVEGADEAVVIANYRSRIDKGITQVKGWLRPPGSPPEPHPLAHLLSLFQQTMMKRLAEIPYDPDALFEASPHFLAELCLSCIQILGKMYDANGGVPSSDTRSRWSSLGQRLSKTQVLSVSRELRHNPWIEHPQYVLPSPLNSDIDISR</sequence>